<dbReference type="Pfam" id="PF03067">
    <property type="entry name" value="LPMO_10"/>
    <property type="match status" value="1"/>
</dbReference>
<keyword evidence="3" id="KW-0186">Copper</keyword>
<name>A0A8E2JQA8_9PEZI</name>
<evidence type="ECO:0000256" key="5">
    <source>
        <dbReference type="ARBA" id="ARBA00023180"/>
    </source>
</evidence>
<dbReference type="Gene3D" id="2.70.50.70">
    <property type="match status" value="1"/>
</dbReference>
<dbReference type="PANTHER" id="PTHR36575:SF2">
    <property type="entry name" value="CHITIN-BINDING TYPE-4 DOMAIN-CONTAINING PROTEIN-RELATED"/>
    <property type="match status" value="1"/>
</dbReference>
<evidence type="ECO:0000256" key="2">
    <source>
        <dbReference type="ARBA" id="ARBA00022723"/>
    </source>
</evidence>
<dbReference type="InterPro" id="IPR052282">
    <property type="entry name" value="Starch-active_LPMO"/>
</dbReference>
<gene>
    <name evidence="9" type="ORF">AOQ84DRAFT_298674</name>
</gene>
<evidence type="ECO:0000256" key="3">
    <source>
        <dbReference type="ARBA" id="ARBA00023008"/>
    </source>
</evidence>
<dbReference type="AlphaFoldDB" id="A0A8E2JQA8"/>
<evidence type="ECO:0000313" key="9">
    <source>
        <dbReference type="EMBL" id="OCL05568.1"/>
    </source>
</evidence>
<accession>A0A8E2JQA8</accession>
<protein>
    <recommendedName>
        <fullName evidence="8">Chitin-binding type-4 domain-containing protein</fullName>
    </recommendedName>
</protein>
<comment type="similarity">
    <text evidence="6">Belongs to the polysaccharide monooxygenase AA13 family.</text>
</comment>
<organism evidence="9 10">
    <name type="scientific">Glonium stellatum</name>
    <dbReference type="NCBI Taxonomy" id="574774"/>
    <lineage>
        <taxon>Eukaryota</taxon>
        <taxon>Fungi</taxon>
        <taxon>Dikarya</taxon>
        <taxon>Ascomycota</taxon>
        <taxon>Pezizomycotina</taxon>
        <taxon>Dothideomycetes</taxon>
        <taxon>Pleosporomycetidae</taxon>
        <taxon>Gloniales</taxon>
        <taxon>Gloniaceae</taxon>
        <taxon>Glonium</taxon>
    </lineage>
</organism>
<dbReference type="EMBL" id="KV750253">
    <property type="protein sequence ID" value="OCL05568.1"/>
    <property type="molecule type" value="Genomic_DNA"/>
</dbReference>
<dbReference type="Proteomes" id="UP000250140">
    <property type="component" value="Unassembled WGS sequence"/>
</dbReference>
<evidence type="ECO:0000256" key="4">
    <source>
        <dbReference type="ARBA" id="ARBA00023157"/>
    </source>
</evidence>
<evidence type="ECO:0000313" key="10">
    <source>
        <dbReference type="Proteomes" id="UP000250140"/>
    </source>
</evidence>
<dbReference type="PANTHER" id="PTHR36575">
    <property type="entry name" value="BINDING PROTEIN, PUTATIVE (AFU_ORTHOLOGUE AFUA_1G14430)-RELATED"/>
    <property type="match status" value="1"/>
</dbReference>
<evidence type="ECO:0000256" key="1">
    <source>
        <dbReference type="ARBA" id="ARBA00001973"/>
    </source>
</evidence>
<feature type="domain" description="Chitin-binding type-4" evidence="8">
    <location>
        <begin position="21"/>
        <end position="191"/>
    </location>
</feature>
<keyword evidence="4" id="KW-1015">Disulfide bond</keyword>
<keyword evidence="7" id="KW-0732">Signal</keyword>
<dbReference type="OrthoDB" id="120613at2759"/>
<keyword evidence="10" id="KW-1185">Reference proteome</keyword>
<keyword evidence="5" id="KW-0325">Glycoprotein</keyword>
<sequence length="194" mass="20866">MHFSLASFLTTATFVGTAWSHGIITTPAPRAVGAASLAACGSGVTKLIRADNTSHVEGLPEIAATDNAYKAADCNLWLCKGLQLADNKANVQNFTAGQTLDMLIWIRIPHAGTANVSVVDTKTNQVIGEPLISFRDYADQSLPTLPKNNTNFSVTIPKGLEKRCATAGQCILQWYWYGVAAKQTYESCVDFIIV</sequence>
<feature type="signal peptide" evidence="7">
    <location>
        <begin position="1"/>
        <end position="20"/>
    </location>
</feature>
<dbReference type="GO" id="GO:0046872">
    <property type="term" value="F:metal ion binding"/>
    <property type="evidence" value="ECO:0007669"/>
    <property type="project" value="UniProtKB-KW"/>
</dbReference>
<evidence type="ECO:0000256" key="6">
    <source>
        <dbReference type="ARBA" id="ARBA00034311"/>
    </source>
</evidence>
<proteinExistence type="inferred from homology"/>
<evidence type="ECO:0000259" key="8">
    <source>
        <dbReference type="Pfam" id="PF03067"/>
    </source>
</evidence>
<dbReference type="InterPro" id="IPR004302">
    <property type="entry name" value="Cellulose/chitin-bd_N"/>
</dbReference>
<evidence type="ECO:0000256" key="7">
    <source>
        <dbReference type="SAM" id="SignalP"/>
    </source>
</evidence>
<keyword evidence="2" id="KW-0479">Metal-binding</keyword>
<reference evidence="9 10" key="1">
    <citation type="journal article" date="2016" name="Nat. Commun.">
        <title>Ectomycorrhizal ecology is imprinted in the genome of the dominant symbiotic fungus Cenococcum geophilum.</title>
        <authorList>
            <consortium name="DOE Joint Genome Institute"/>
            <person name="Peter M."/>
            <person name="Kohler A."/>
            <person name="Ohm R.A."/>
            <person name="Kuo A."/>
            <person name="Krutzmann J."/>
            <person name="Morin E."/>
            <person name="Arend M."/>
            <person name="Barry K.W."/>
            <person name="Binder M."/>
            <person name="Choi C."/>
            <person name="Clum A."/>
            <person name="Copeland A."/>
            <person name="Grisel N."/>
            <person name="Haridas S."/>
            <person name="Kipfer T."/>
            <person name="LaButti K."/>
            <person name="Lindquist E."/>
            <person name="Lipzen A."/>
            <person name="Maire R."/>
            <person name="Meier B."/>
            <person name="Mihaltcheva S."/>
            <person name="Molinier V."/>
            <person name="Murat C."/>
            <person name="Poggeler S."/>
            <person name="Quandt C.A."/>
            <person name="Sperisen C."/>
            <person name="Tritt A."/>
            <person name="Tisserant E."/>
            <person name="Crous P.W."/>
            <person name="Henrissat B."/>
            <person name="Nehls U."/>
            <person name="Egli S."/>
            <person name="Spatafora J.W."/>
            <person name="Grigoriev I.V."/>
            <person name="Martin F.M."/>
        </authorList>
    </citation>
    <scope>NUCLEOTIDE SEQUENCE [LARGE SCALE GENOMIC DNA]</scope>
    <source>
        <strain evidence="9 10">CBS 207.34</strain>
    </source>
</reference>
<feature type="chain" id="PRO_5034882656" description="Chitin-binding type-4 domain-containing protein" evidence="7">
    <location>
        <begin position="21"/>
        <end position="194"/>
    </location>
</feature>
<comment type="cofactor">
    <cofactor evidence="1">
        <name>Cu(2+)</name>
        <dbReference type="ChEBI" id="CHEBI:29036"/>
    </cofactor>
</comment>